<evidence type="ECO:0000256" key="4">
    <source>
        <dbReference type="ARBA" id="ARBA00011771"/>
    </source>
</evidence>
<comment type="subunit">
    <text evidence="4">Heterodimer of a large and a small subunit.</text>
</comment>
<evidence type="ECO:0000256" key="1">
    <source>
        <dbReference type="ARBA" id="ARBA00001967"/>
    </source>
</evidence>
<dbReference type="HOGENOM" id="CLU_030087_0_0_7"/>
<keyword evidence="8" id="KW-0560">Oxidoreductase</keyword>
<feature type="binding site" evidence="9">
    <location>
        <position position="80"/>
    </location>
    <ligand>
        <name>Ni(2+)</name>
        <dbReference type="ChEBI" id="CHEBI:49786"/>
    </ligand>
</feature>
<dbReference type="InterPro" id="IPR050867">
    <property type="entry name" value="NiFe/NiFeSe_hydrgnase_LSU"/>
</dbReference>
<keyword evidence="11" id="KW-1185">Reference proteome</keyword>
<gene>
    <name evidence="10" type="ORF">DespoDRAFT_00800</name>
</gene>
<dbReference type="NCBIfam" id="NF033181">
    <property type="entry name" value="NiFeSe_hydrog"/>
    <property type="match status" value="1"/>
</dbReference>
<evidence type="ECO:0000256" key="7">
    <source>
        <dbReference type="ARBA" id="ARBA00022764"/>
    </source>
</evidence>
<dbReference type="PANTHER" id="PTHR42958:SF2">
    <property type="entry name" value="UPTAKE HYDROGENASE LARGE SUBUNIT"/>
    <property type="match status" value="1"/>
</dbReference>
<keyword evidence="9" id="KW-0408">Iron</keyword>
<sequence length="482" mass="52655">MSGSKPTTGSVGVDSTKKLKISIDPITRIEGHLKAEVEVKNGVVVDARMSGGMYRGFEQILVGRDPRDAVQITQRICGVCPTAHATASSLALDDAFGVTLTDNGRIARNLILGANFIQSHILHFYHLAALDYVNGPDTAPFIPRYKHNDIRVSKDINDLCVGQYLEALEIRKICHEMVALLGGKMPHVQGIVVGGTTEIPTREALNAYAERFKKIKKFVMEKYIPVIYTLAGPYGDLLKTGVGHKNLVSWGVFPMDSKGNTLLKPGVYTDGKDYKVDPTQIKEYVKYSWFEDSTTGLNPTRGRTRPEPGKAGAYSFIKAPRYNGKPHEGGPLARMWATNPELSKTGQEALGVKKLRDIGDACFSILGRHVARAEETLLVAKAVEQWIAQATPGKETFVPAAIPENAEGLGMTEAPRGALLHYVEIKNSVISNYQITSATIWNANPRDDMGQRGPIEEALIGVPVPDVDNPVNVGRLIRAYDP</sequence>
<dbReference type="InterPro" id="IPR029014">
    <property type="entry name" value="NiFe-Hase_large"/>
</dbReference>
<comment type="subcellular location">
    <subcellularLocation>
        <location evidence="2">Periplasm</location>
    </subcellularLocation>
</comment>
<dbReference type="InterPro" id="IPR001501">
    <property type="entry name" value="Ni-dep_hyd_lsu"/>
</dbReference>
<evidence type="ECO:0000256" key="5">
    <source>
        <dbReference type="ARBA" id="ARBA00022596"/>
    </source>
</evidence>
<dbReference type="PANTHER" id="PTHR42958">
    <property type="entry name" value="HYDROGENASE-2 LARGE CHAIN"/>
    <property type="match status" value="1"/>
</dbReference>
<dbReference type="Proteomes" id="UP000005778">
    <property type="component" value="Chromosome"/>
</dbReference>
<keyword evidence="9" id="KW-0460">Magnesium</keyword>
<dbReference type="Pfam" id="PF00374">
    <property type="entry name" value="NiFeSe_Hases"/>
    <property type="match status" value="2"/>
</dbReference>
<dbReference type="InterPro" id="IPR018194">
    <property type="entry name" value="Ni-dep_hyd_lsu_Ni_BS"/>
</dbReference>
<comment type="similarity">
    <text evidence="3">Belongs to the [NiFe]/[NiFeSe] hydrogenase large subunit family.</text>
</comment>
<protein>
    <submittedName>
        <fullName evidence="10">Ni,Fe-hydrogenase I large subunit</fullName>
    </submittedName>
</protein>
<dbReference type="PROSITE" id="PS00507">
    <property type="entry name" value="NI_HGENASE_L_1"/>
    <property type="match status" value="1"/>
</dbReference>
<keyword evidence="6 9" id="KW-0479">Metal-binding</keyword>
<dbReference type="eggNOG" id="COG0374">
    <property type="taxonomic scope" value="Bacteria"/>
</dbReference>
<dbReference type="GO" id="GO:0008901">
    <property type="term" value="F:ferredoxin hydrogenase activity"/>
    <property type="evidence" value="ECO:0007669"/>
    <property type="project" value="InterPro"/>
</dbReference>
<dbReference type="FunFam" id="1.10.645.10:FF:000002">
    <property type="entry name" value="Hydrogenase 2 large subunit"/>
    <property type="match status" value="1"/>
</dbReference>
<evidence type="ECO:0000256" key="8">
    <source>
        <dbReference type="ARBA" id="ARBA00023002"/>
    </source>
</evidence>
<evidence type="ECO:0000256" key="6">
    <source>
        <dbReference type="ARBA" id="ARBA00022723"/>
    </source>
</evidence>
<feature type="binding site" evidence="9">
    <location>
        <position position="80"/>
    </location>
    <ligand>
        <name>Fe cation</name>
        <dbReference type="ChEBI" id="CHEBI:24875"/>
    </ligand>
</feature>
<dbReference type="AlphaFoldDB" id="I5AZX1"/>
<dbReference type="EMBL" id="CM001488">
    <property type="protein sequence ID" value="EIM62784.1"/>
    <property type="molecule type" value="Genomic_DNA"/>
</dbReference>
<dbReference type="SUPFAM" id="SSF56762">
    <property type="entry name" value="HydB/Nqo4-like"/>
    <property type="match status" value="1"/>
</dbReference>
<reference evidence="10 11" key="1">
    <citation type="submission" date="2011-09" db="EMBL/GenBank/DDBJ databases">
        <authorList>
            <consortium name="US DOE Joint Genome Institute (JGI-PGF)"/>
            <person name="Lucas S."/>
            <person name="Han J."/>
            <person name="Lapidus A."/>
            <person name="Cheng J.-F."/>
            <person name="Goodwin L."/>
            <person name="Pitluck S."/>
            <person name="Peters L."/>
            <person name="Land M.L."/>
            <person name="Hauser L."/>
            <person name="Orellana R."/>
            <person name="Lovley D."/>
            <person name="Woyke T.J."/>
        </authorList>
    </citation>
    <scope>NUCLEOTIDE SEQUENCE [LARGE SCALE GENOMIC DNA]</scope>
    <source>
        <strain evidence="10 11">2ac9</strain>
    </source>
</reference>
<comment type="cofactor">
    <cofactor evidence="9">
        <name>Fe cation</name>
        <dbReference type="ChEBI" id="CHEBI:24875"/>
    </cofactor>
</comment>
<organism evidence="10 11">
    <name type="scientific">Desulfobacter postgatei 2ac9</name>
    <dbReference type="NCBI Taxonomy" id="879212"/>
    <lineage>
        <taxon>Bacteria</taxon>
        <taxon>Pseudomonadati</taxon>
        <taxon>Thermodesulfobacteriota</taxon>
        <taxon>Desulfobacteria</taxon>
        <taxon>Desulfobacterales</taxon>
        <taxon>Desulfobacteraceae</taxon>
        <taxon>Desulfobacter</taxon>
    </lineage>
</organism>
<dbReference type="Gene3D" id="1.10.645.10">
    <property type="entry name" value="Cytochrome-c3 Hydrogenase, chain B"/>
    <property type="match status" value="1"/>
</dbReference>
<evidence type="ECO:0000256" key="9">
    <source>
        <dbReference type="PIRSR" id="PIRSR601501-1"/>
    </source>
</evidence>
<dbReference type="GO" id="GO:0016151">
    <property type="term" value="F:nickel cation binding"/>
    <property type="evidence" value="ECO:0007669"/>
    <property type="project" value="InterPro"/>
</dbReference>
<proteinExistence type="inferred from homology"/>
<accession>I5AZX1</accession>
<keyword evidence="5 9" id="KW-0533">Nickel</keyword>
<name>I5AZX1_9BACT</name>
<dbReference type="STRING" id="879212.DespoDRAFT_00800"/>
<evidence type="ECO:0000256" key="3">
    <source>
        <dbReference type="ARBA" id="ARBA00009292"/>
    </source>
</evidence>
<feature type="binding site" evidence="9">
    <location>
        <position position="58"/>
    </location>
    <ligand>
        <name>Mg(2+)</name>
        <dbReference type="ChEBI" id="CHEBI:18420"/>
    </ligand>
</feature>
<evidence type="ECO:0000313" key="10">
    <source>
        <dbReference type="EMBL" id="EIM62784.1"/>
    </source>
</evidence>
<evidence type="ECO:0000256" key="2">
    <source>
        <dbReference type="ARBA" id="ARBA00004418"/>
    </source>
</evidence>
<comment type="cofactor">
    <cofactor evidence="1 9">
        <name>Ni(2+)</name>
        <dbReference type="ChEBI" id="CHEBI:49786"/>
    </cofactor>
</comment>
<feature type="binding site" evidence="9">
    <location>
        <position position="77"/>
    </location>
    <ligand>
        <name>Ni(2+)</name>
        <dbReference type="ChEBI" id="CHEBI:49786"/>
    </ligand>
</feature>
<feature type="binding site" evidence="9">
    <location>
        <position position="435"/>
    </location>
    <ligand>
        <name>Mg(2+)</name>
        <dbReference type="ChEBI" id="CHEBI:18420"/>
    </ligand>
</feature>
<keyword evidence="7" id="KW-0574">Periplasm</keyword>
<evidence type="ECO:0000313" key="11">
    <source>
        <dbReference type="Proteomes" id="UP000005778"/>
    </source>
</evidence>
<reference evidence="10 11" key="2">
    <citation type="submission" date="2012-02" db="EMBL/GenBank/DDBJ databases">
        <title>Improved High-Quality Draft sequence of Desulfobacter postgatei 2ac9.</title>
        <authorList>
            <consortium name="US DOE Joint Genome Institute"/>
            <person name="Lucas S."/>
            <person name="Han J."/>
            <person name="Lapidus A."/>
            <person name="Cheng J.-F."/>
            <person name="Goodwin L."/>
            <person name="Pitluck S."/>
            <person name="Peters L."/>
            <person name="Ovchinnikova G."/>
            <person name="Held B."/>
            <person name="Detter J.C."/>
            <person name="Han C."/>
            <person name="Tapia R."/>
            <person name="Land M."/>
            <person name="Hauser L."/>
            <person name="Kyrpides N."/>
            <person name="Ivanova N."/>
            <person name="Pagani I."/>
            <person name="Orellana R."/>
            <person name="Lovley D."/>
            <person name="Woyke T."/>
        </authorList>
    </citation>
    <scope>NUCLEOTIDE SEQUENCE [LARGE SCALE GENOMIC DNA]</scope>
    <source>
        <strain evidence="10 11">2ac9</strain>
    </source>
</reference>
<dbReference type="GO" id="GO:0042597">
    <property type="term" value="C:periplasmic space"/>
    <property type="evidence" value="ECO:0007669"/>
    <property type="project" value="UniProtKB-SubCell"/>
</dbReference>
<dbReference type="NCBIfam" id="NF045518">
    <property type="entry name" value="H2_NiFeSe_large"/>
    <property type="match status" value="1"/>
</dbReference>